<evidence type="ECO:0000313" key="2">
    <source>
        <dbReference type="EMBL" id="KHD86371.1"/>
    </source>
</evidence>
<name>A0A0A6VFM6_9BACI</name>
<dbReference type="OrthoDB" id="8612906at2"/>
<sequence>MKARLVVKDVNNIDKMVKNVNQLKGRHIKVGVFGNEKHKDSDIEMVDLARIHEYGCDIQVTPKMRAWFAYNGYPMKPETTVIHIPERSFLRSGYDENIDSITKKIKEMMPDVIAAEVDPDMFMDAIGEEFAGLIQKKLKSIDSPPNTKMTLQRKDSTNPLQDSGQLVGAIRHEVD</sequence>
<proteinExistence type="predicted"/>
<protein>
    <submittedName>
        <fullName evidence="2">Uncharacterized protein</fullName>
    </submittedName>
</protein>
<dbReference type="RefSeq" id="WP_035353200.1">
    <property type="nucleotide sequence ID" value="NZ_JRUN01000006.1"/>
</dbReference>
<organism evidence="2 3">
    <name type="scientific">Heyndrickxia ginsengihumi</name>
    <dbReference type="NCBI Taxonomy" id="363870"/>
    <lineage>
        <taxon>Bacteria</taxon>
        <taxon>Bacillati</taxon>
        <taxon>Bacillota</taxon>
        <taxon>Bacilli</taxon>
        <taxon>Bacillales</taxon>
        <taxon>Bacillaceae</taxon>
        <taxon>Heyndrickxia</taxon>
    </lineage>
</organism>
<evidence type="ECO:0000256" key="1">
    <source>
        <dbReference type="SAM" id="MobiDB-lite"/>
    </source>
</evidence>
<dbReference type="STRING" id="363870.NG54_03385"/>
<evidence type="ECO:0000313" key="3">
    <source>
        <dbReference type="Proteomes" id="UP000030588"/>
    </source>
</evidence>
<accession>A0A0A6VFM6</accession>
<dbReference type="AlphaFoldDB" id="A0A0A6VFM6"/>
<dbReference type="Proteomes" id="UP000030588">
    <property type="component" value="Unassembled WGS sequence"/>
</dbReference>
<comment type="caution">
    <text evidence="2">The sequence shown here is derived from an EMBL/GenBank/DDBJ whole genome shotgun (WGS) entry which is preliminary data.</text>
</comment>
<gene>
    <name evidence="2" type="ORF">NG54_03385</name>
</gene>
<dbReference type="EMBL" id="JRUN01000006">
    <property type="protein sequence ID" value="KHD86371.1"/>
    <property type="molecule type" value="Genomic_DNA"/>
</dbReference>
<feature type="region of interest" description="Disordered" evidence="1">
    <location>
        <begin position="141"/>
        <end position="175"/>
    </location>
</feature>
<reference evidence="2 3" key="1">
    <citation type="submission" date="2014-10" db="EMBL/GenBank/DDBJ databases">
        <title>Draft genome of phytase producing Bacillus ginsengihumi strain M2.11.</title>
        <authorList>
            <person name="Toymentseva A."/>
            <person name="Boulygina E.A."/>
            <person name="Kazakov S.V."/>
            <person name="Kayumov I."/>
            <person name="Suleimanova A.D."/>
            <person name="Mardanova A.M."/>
            <person name="Maria S.N."/>
            <person name="Sergey M.Y."/>
            <person name="Sharipova M.R."/>
        </authorList>
    </citation>
    <scope>NUCLEOTIDE SEQUENCE [LARGE SCALE GENOMIC DNA]</scope>
    <source>
        <strain evidence="2 3">M2.11</strain>
    </source>
</reference>